<gene>
    <name evidence="2" type="ORF">sr12728</name>
</gene>
<dbReference type="Proteomes" id="UP000008867">
    <property type="component" value="Chromosome 3"/>
</dbReference>
<evidence type="ECO:0000256" key="1">
    <source>
        <dbReference type="SAM" id="MobiDB-lite"/>
    </source>
</evidence>
<accession>E6ZXB5</accession>
<dbReference type="VEuPathDB" id="FungiDB:sr12728"/>
<sequence>MVAARRQRQAQKLQEQQISKALAEAKPANNKVSFDDSDDEDNTGSAQASTSAATPISPARNAQASDDDDSEDDDAPIEVVSNKISRKQATQDSARLKAQEKAEKAKRQEAEKARLQKQKQKEAAQAALTASAITAATEEEEQTSIQTDDEKEDAESDEEEDAGPSNRLDPSLFAQVFSQPVSAPRSILKKRSAEGEADEVARLQKERKLKRKQQRAGGVVKGRDGLPMKLAQDGTVLRALNEPTQSTHKTSFDDQDEDQPEEPLDEMARPTPLDRSVSLPSAKTRAFRKRTLAKTGLPKAKVSAKGSKPKAKKNEDDPLGLNDPAFLPGGEFYHLMNKGDKPKGAKQGRAQEPPSARQSFRGGGIRKDAISVLRSRSRSGPSIGFARSQQDSDDDY</sequence>
<evidence type="ECO:0000313" key="2">
    <source>
        <dbReference type="EMBL" id="CBQ71872.1"/>
    </source>
</evidence>
<feature type="compositionally biased region" description="Acidic residues" evidence="1">
    <location>
        <begin position="65"/>
        <end position="76"/>
    </location>
</feature>
<dbReference type="eggNOG" id="ENOG502RDIU">
    <property type="taxonomic scope" value="Eukaryota"/>
</dbReference>
<dbReference type="AlphaFoldDB" id="E6ZXB5"/>
<feature type="compositionally biased region" description="Acidic residues" evidence="1">
    <location>
        <begin position="253"/>
        <end position="265"/>
    </location>
</feature>
<protein>
    <submittedName>
        <fullName evidence="2">Uncharacterized protein</fullName>
    </submittedName>
</protein>
<feature type="compositionally biased region" description="Low complexity" evidence="1">
    <location>
        <begin position="123"/>
        <end position="136"/>
    </location>
</feature>
<dbReference type="EMBL" id="FQ311452">
    <property type="protein sequence ID" value="CBQ71872.1"/>
    <property type="molecule type" value="Genomic_DNA"/>
</dbReference>
<dbReference type="HOGENOM" id="CLU_696707_0_0_1"/>
<dbReference type="OrthoDB" id="2554945at2759"/>
<keyword evidence="3" id="KW-1185">Reference proteome</keyword>
<proteinExistence type="predicted"/>
<feature type="compositionally biased region" description="Acidic residues" evidence="1">
    <location>
        <begin position="137"/>
        <end position="162"/>
    </location>
</feature>
<feature type="compositionally biased region" description="Basic and acidic residues" evidence="1">
    <location>
        <begin position="94"/>
        <end position="122"/>
    </location>
</feature>
<feature type="region of interest" description="Disordered" evidence="1">
    <location>
        <begin position="1"/>
        <end position="396"/>
    </location>
</feature>
<organism evidence="2 3">
    <name type="scientific">Sporisorium reilianum (strain SRZ2)</name>
    <name type="common">Maize head smut fungus</name>
    <dbReference type="NCBI Taxonomy" id="999809"/>
    <lineage>
        <taxon>Eukaryota</taxon>
        <taxon>Fungi</taxon>
        <taxon>Dikarya</taxon>
        <taxon>Basidiomycota</taxon>
        <taxon>Ustilaginomycotina</taxon>
        <taxon>Ustilaginomycetes</taxon>
        <taxon>Ustilaginales</taxon>
        <taxon>Ustilaginaceae</taxon>
        <taxon>Sporisorium</taxon>
    </lineage>
</organism>
<evidence type="ECO:0000313" key="3">
    <source>
        <dbReference type="Proteomes" id="UP000008867"/>
    </source>
</evidence>
<feature type="compositionally biased region" description="Basic and acidic residues" evidence="1">
    <location>
        <begin position="191"/>
        <end position="206"/>
    </location>
</feature>
<name>E6ZXB5_SPORE</name>
<feature type="compositionally biased region" description="Low complexity" evidence="1">
    <location>
        <begin position="45"/>
        <end position="59"/>
    </location>
</feature>
<reference evidence="2 3" key="1">
    <citation type="journal article" date="2010" name="Science">
        <title>Pathogenicity determinants in smut fungi revealed by genome comparison.</title>
        <authorList>
            <person name="Schirawski J."/>
            <person name="Mannhaupt G."/>
            <person name="Muench K."/>
            <person name="Brefort T."/>
            <person name="Schipper K."/>
            <person name="Doehlemann G."/>
            <person name="Di Stasio M."/>
            <person name="Roessel N."/>
            <person name="Mendoza-Mendoza A."/>
            <person name="Pester D."/>
            <person name="Mueller O."/>
            <person name="Winterberg B."/>
            <person name="Meyer E."/>
            <person name="Ghareeb H."/>
            <person name="Wollenberg T."/>
            <person name="Muensterkoetter M."/>
            <person name="Wong P."/>
            <person name="Walter M."/>
            <person name="Stukenbrock E."/>
            <person name="Gueldener U."/>
            <person name="Kahmann R."/>
        </authorList>
    </citation>
    <scope>NUCLEOTIDE SEQUENCE [LARGE SCALE GENOMIC DNA]</scope>
    <source>
        <strain evidence="3">SRZ2</strain>
    </source>
</reference>